<keyword evidence="2" id="KW-0804">Transcription</keyword>
<keyword evidence="1" id="KW-0805">Transcription regulation</keyword>
<dbReference type="PANTHER" id="PTHR34580:SF3">
    <property type="entry name" value="PROTEIN PAFB"/>
    <property type="match status" value="1"/>
</dbReference>
<evidence type="ECO:0000259" key="3">
    <source>
        <dbReference type="PROSITE" id="PS51000"/>
    </source>
</evidence>
<dbReference type="PANTHER" id="PTHR34580">
    <property type="match status" value="1"/>
</dbReference>
<gene>
    <name evidence="4" type="ORF">MNBD_GAMMA19-1507</name>
</gene>
<dbReference type="InterPro" id="IPR051534">
    <property type="entry name" value="CBASS_pafABC_assoc_protein"/>
</dbReference>
<accession>A0A3B0ZYT8</accession>
<name>A0A3B0ZYT8_9ZZZZ</name>
<dbReference type="InterPro" id="IPR036390">
    <property type="entry name" value="WH_DNA-bd_sf"/>
</dbReference>
<dbReference type="EMBL" id="UOFV01000151">
    <property type="protein sequence ID" value="VAW98718.1"/>
    <property type="molecule type" value="Genomic_DNA"/>
</dbReference>
<dbReference type="InterPro" id="IPR013196">
    <property type="entry name" value="HTH_11"/>
</dbReference>
<dbReference type="Pfam" id="PF13280">
    <property type="entry name" value="WYL"/>
    <property type="match status" value="1"/>
</dbReference>
<dbReference type="InterPro" id="IPR036388">
    <property type="entry name" value="WH-like_DNA-bd_sf"/>
</dbReference>
<dbReference type="PROSITE" id="PS52050">
    <property type="entry name" value="WYL"/>
    <property type="match status" value="1"/>
</dbReference>
<feature type="domain" description="HTH deoR-type" evidence="3">
    <location>
        <begin position="3"/>
        <end position="58"/>
    </location>
</feature>
<sequence length="233" mass="26746">MRRADRLFQIVQFLRSRRVTTARWLAEVLEVSERTIYRDIQDLMASRVPIEGEAGIGYVIRRGYDLPPLMFTREEITALTLGARIVNSWADPGLAMAAQSVLSKVETVLPDSLKGELDQTRLFSPLIRIPTQVAAFMGELRSAADCRNKVVITYTRADGADSNRIIWPLGLFFWGTTWTLGAWCEMRQAFRNFRLDRIETLQLSGEQYPNEPGRRLQDMITCEKKRMNNNETL</sequence>
<evidence type="ECO:0000256" key="2">
    <source>
        <dbReference type="ARBA" id="ARBA00023163"/>
    </source>
</evidence>
<evidence type="ECO:0000313" key="4">
    <source>
        <dbReference type="EMBL" id="VAW98718.1"/>
    </source>
</evidence>
<dbReference type="Pfam" id="PF08279">
    <property type="entry name" value="HTH_11"/>
    <property type="match status" value="1"/>
</dbReference>
<dbReference type="AlphaFoldDB" id="A0A3B0ZYT8"/>
<organism evidence="4">
    <name type="scientific">hydrothermal vent metagenome</name>
    <dbReference type="NCBI Taxonomy" id="652676"/>
    <lineage>
        <taxon>unclassified sequences</taxon>
        <taxon>metagenomes</taxon>
        <taxon>ecological metagenomes</taxon>
    </lineage>
</organism>
<reference evidence="4" key="1">
    <citation type="submission" date="2018-06" db="EMBL/GenBank/DDBJ databases">
        <authorList>
            <person name="Zhirakovskaya E."/>
        </authorList>
    </citation>
    <scope>NUCLEOTIDE SEQUENCE</scope>
</reference>
<evidence type="ECO:0000256" key="1">
    <source>
        <dbReference type="ARBA" id="ARBA00023015"/>
    </source>
</evidence>
<dbReference type="GO" id="GO:0003700">
    <property type="term" value="F:DNA-binding transcription factor activity"/>
    <property type="evidence" value="ECO:0007669"/>
    <property type="project" value="InterPro"/>
</dbReference>
<proteinExistence type="predicted"/>
<dbReference type="SUPFAM" id="SSF46785">
    <property type="entry name" value="Winged helix' DNA-binding domain"/>
    <property type="match status" value="1"/>
</dbReference>
<protein>
    <submittedName>
        <fullName evidence="4">Transcriptional regulator, DeoR family</fullName>
    </submittedName>
</protein>
<dbReference type="Gene3D" id="1.10.10.10">
    <property type="entry name" value="Winged helix-like DNA-binding domain superfamily/Winged helix DNA-binding domain"/>
    <property type="match status" value="1"/>
</dbReference>
<dbReference type="PROSITE" id="PS51000">
    <property type="entry name" value="HTH_DEOR_2"/>
    <property type="match status" value="1"/>
</dbReference>
<dbReference type="InterPro" id="IPR026881">
    <property type="entry name" value="WYL_dom"/>
</dbReference>
<dbReference type="InterPro" id="IPR001034">
    <property type="entry name" value="DeoR_HTH"/>
</dbReference>